<evidence type="ECO:0000259" key="1">
    <source>
        <dbReference type="Pfam" id="PF00582"/>
    </source>
</evidence>
<dbReference type="InterPro" id="IPR006016">
    <property type="entry name" value="UspA"/>
</dbReference>
<dbReference type="AlphaFoldDB" id="A0A7R9XQR3"/>
<accession>A0A7R9XQR3</accession>
<sequence length="401" mass="44235">MEGMGDEAERGANAATVEPAREARAKKRILLLLSGAQEQDVKMVEFARAFALEPNDDVWCVHYSRGATRYASAMYGPGRVAGSYKADEDSVTERLGVRVAPLRRDDAEGAESERESSWLPEYVRAELLDRRLSGKSFVQAVEISGSSGKFSVEEAVQAIVDGEFASAENDNWVCIPKPDLIVMGCRGHGLVRRALLGSVTQNVLNRIPVSTLFFRSSLPKIVGASDLVKQKLGGVDQRVVCICMSGSNSSRRLCEYFVKEHIRSTDVVLLLHCLAESQRKQKDLSEADVEENLSRSYDLVQNFQKEHPGHGRVIRMVLQKETGSASDIRDRTIDFLNMTDVNLAVVGRAISSGHLRSRFMSPYPQYCVTHAPCPVLVWNPPPSYIRSQSQTSAAEKSTVAA</sequence>
<evidence type="ECO:0000313" key="2">
    <source>
        <dbReference type="EMBL" id="CAD8221249.1"/>
    </source>
</evidence>
<gene>
    <name evidence="2" type="ORF">OLUC0939_LOCUS1969</name>
</gene>
<dbReference type="EMBL" id="HBDX01002305">
    <property type="protein sequence ID" value="CAD8221249.1"/>
    <property type="molecule type" value="Transcribed_RNA"/>
</dbReference>
<dbReference type="InterPro" id="IPR014729">
    <property type="entry name" value="Rossmann-like_a/b/a_fold"/>
</dbReference>
<dbReference type="Gene3D" id="3.40.50.620">
    <property type="entry name" value="HUPs"/>
    <property type="match status" value="1"/>
</dbReference>
<dbReference type="PANTHER" id="PTHR46100:SF4">
    <property type="entry name" value="USPA DOMAIN-CONTAINING PROTEIN"/>
    <property type="match status" value="1"/>
</dbReference>
<dbReference type="Gene3D" id="3.40.50.12370">
    <property type="match status" value="1"/>
</dbReference>
<dbReference type="PANTHER" id="PTHR46100">
    <property type="entry name" value="IMP2'P"/>
    <property type="match status" value="1"/>
</dbReference>
<protein>
    <recommendedName>
        <fullName evidence="1">UspA domain-containing protein</fullName>
    </recommendedName>
</protein>
<dbReference type="Pfam" id="PF00582">
    <property type="entry name" value="Usp"/>
    <property type="match status" value="2"/>
</dbReference>
<feature type="domain" description="UspA" evidence="1">
    <location>
        <begin position="27"/>
        <end position="214"/>
    </location>
</feature>
<feature type="domain" description="UspA" evidence="1">
    <location>
        <begin position="239"/>
        <end position="377"/>
    </location>
</feature>
<name>A0A7R9XQR3_9CHLO</name>
<dbReference type="SUPFAM" id="SSF52402">
    <property type="entry name" value="Adenine nucleotide alpha hydrolases-like"/>
    <property type="match status" value="2"/>
</dbReference>
<reference evidence="2" key="1">
    <citation type="submission" date="2021-01" db="EMBL/GenBank/DDBJ databases">
        <authorList>
            <person name="Corre E."/>
            <person name="Pelletier E."/>
            <person name="Niang G."/>
            <person name="Scheremetjew M."/>
            <person name="Finn R."/>
            <person name="Kale V."/>
            <person name="Holt S."/>
            <person name="Cochrane G."/>
            <person name="Meng A."/>
            <person name="Brown T."/>
            <person name="Cohen L."/>
        </authorList>
    </citation>
    <scope>NUCLEOTIDE SEQUENCE</scope>
    <source>
        <strain evidence="2">Clade-A-BCC118000</strain>
    </source>
</reference>
<proteinExistence type="predicted"/>
<dbReference type="CDD" id="cd00293">
    <property type="entry name" value="USP-like"/>
    <property type="match status" value="1"/>
</dbReference>
<organism evidence="2">
    <name type="scientific">Ostreococcus sp. 'lucimarinus'</name>
    <dbReference type="NCBI Taxonomy" id="242159"/>
    <lineage>
        <taxon>Eukaryota</taxon>
        <taxon>Viridiplantae</taxon>
        <taxon>Chlorophyta</taxon>
        <taxon>Mamiellophyceae</taxon>
        <taxon>Mamiellales</taxon>
        <taxon>Bathycoccaceae</taxon>
        <taxon>Ostreococcus</taxon>
    </lineage>
</organism>